<evidence type="ECO:0000313" key="2">
    <source>
        <dbReference type="Proteomes" id="UP000054560"/>
    </source>
</evidence>
<reference evidence="1 2" key="1">
    <citation type="submission" date="2011-02" db="EMBL/GenBank/DDBJ databases">
        <title>The Genome Sequence of Sphaeroforma arctica JP610.</title>
        <authorList>
            <consortium name="The Broad Institute Genome Sequencing Platform"/>
            <person name="Russ C."/>
            <person name="Cuomo C."/>
            <person name="Young S.K."/>
            <person name="Zeng Q."/>
            <person name="Gargeya S."/>
            <person name="Alvarado L."/>
            <person name="Berlin A."/>
            <person name="Chapman S.B."/>
            <person name="Chen Z."/>
            <person name="Freedman E."/>
            <person name="Gellesch M."/>
            <person name="Goldberg J."/>
            <person name="Griggs A."/>
            <person name="Gujja S."/>
            <person name="Heilman E."/>
            <person name="Heiman D."/>
            <person name="Howarth C."/>
            <person name="Mehta T."/>
            <person name="Neiman D."/>
            <person name="Pearson M."/>
            <person name="Roberts A."/>
            <person name="Saif S."/>
            <person name="Shea T."/>
            <person name="Shenoy N."/>
            <person name="Sisk P."/>
            <person name="Stolte C."/>
            <person name="Sykes S."/>
            <person name="White J."/>
            <person name="Yandava C."/>
            <person name="Burger G."/>
            <person name="Gray M.W."/>
            <person name="Holland P.W.H."/>
            <person name="King N."/>
            <person name="Lang F.B.F."/>
            <person name="Roger A.J."/>
            <person name="Ruiz-Trillo I."/>
            <person name="Haas B."/>
            <person name="Nusbaum C."/>
            <person name="Birren B."/>
        </authorList>
    </citation>
    <scope>NUCLEOTIDE SEQUENCE [LARGE SCALE GENOMIC DNA]</scope>
    <source>
        <strain evidence="1 2">JP610</strain>
    </source>
</reference>
<organism evidence="1 2">
    <name type="scientific">Sphaeroforma arctica JP610</name>
    <dbReference type="NCBI Taxonomy" id="667725"/>
    <lineage>
        <taxon>Eukaryota</taxon>
        <taxon>Ichthyosporea</taxon>
        <taxon>Ichthyophonida</taxon>
        <taxon>Sphaeroforma</taxon>
    </lineage>
</organism>
<dbReference type="Proteomes" id="UP000054560">
    <property type="component" value="Unassembled WGS sequence"/>
</dbReference>
<dbReference type="RefSeq" id="XP_014154760.1">
    <property type="nucleotide sequence ID" value="XM_014299285.1"/>
</dbReference>
<dbReference type="AlphaFoldDB" id="A0A0L0FY20"/>
<evidence type="ECO:0000313" key="1">
    <source>
        <dbReference type="EMBL" id="KNC80858.1"/>
    </source>
</evidence>
<sequence length="78" mass="8885">MQTAVITISEHLYHPTWVPIHNLVGRLHNVPDQPPAEMGDTKVMHIHDLVDESYVQNDVELMEDEQIPEGWKAGTNSE</sequence>
<protein>
    <submittedName>
        <fullName evidence="1">Uncharacterized protein</fullName>
    </submittedName>
</protein>
<dbReference type="GeneID" id="25907303"/>
<accession>A0A0L0FY20</accession>
<name>A0A0L0FY20_9EUKA</name>
<gene>
    <name evidence="1" type="ORF">SARC_06799</name>
</gene>
<dbReference type="EMBL" id="KQ242098">
    <property type="protein sequence ID" value="KNC80858.1"/>
    <property type="molecule type" value="Genomic_DNA"/>
</dbReference>
<keyword evidence="2" id="KW-1185">Reference proteome</keyword>
<proteinExistence type="predicted"/>